<keyword evidence="3" id="KW-1185">Reference proteome</keyword>
<feature type="non-terminal residue" evidence="2">
    <location>
        <position position="151"/>
    </location>
</feature>
<feature type="compositionally biased region" description="Basic and acidic residues" evidence="1">
    <location>
        <begin position="132"/>
        <end position="143"/>
    </location>
</feature>
<sequence>MIDAEPAALDHRRAAHADRGIFGGDDDVADAEHRGVAGEAIARDHADHRHQSREFCELHEGRTVEAGHAEPVGIAGTAAAALGVEHQRKPPLLGQRQHAVDLLVVHMALGAGQHGVIVGDHHAARAFGTEMPRIDGGDARDQTVGRGVLDQ</sequence>
<dbReference type="AlphaFoldDB" id="A0A401U0E9"/>
<evidence type="ECO:0000313" key="2">
    <source>
        <dbReference type="EMBL" id="GCC48346.1"/>
    </source>
</evidence>
<accession>A0A401U0E9</accession>
<evidence type="ECO:0000256" key="1">
    <source>
        <dbReference type="SAM" id="MobiDB-lite"/>
    </source>
</evidence>
<name>A0A401U0E9_CHIPU</name>
<dbReference type="Proteomes" id="UP000287033">
    <property type="component" value="Unassembled WGS sequence"/>
</dbReference>
<protein>
    <submittedName>
        <fullName evidence="2">Uncharacterized protein</fullName>
    </submittedName>
</protein>
<proteinExistence type="predicted"/>
<organism evidence="2 3">
    <name type="scientific">Chiloscyllium punctatum</name>
    <name type="common">Brownbanded bambooshark</name>
    <name type="synonym">Hemiscyllium punctatum</name>
    <dbReference type="NCBI Taxonomy" id="137246"/>
    <lineage>
        <taxon>Eukaryota</taxon>
        <taxon>Metazoa</taxon>
        <taxon>Chordata</taxon>
        <taxon>Craniata</taxon>
        <taxon>Vertebrata</taxon>
        <taxon>Chondrichthyes</taxon>
        <taxon>Elasmobranchii</taxon>
        <taxon>Galeomorphii</taxon>
        <taxon>Galeoidea</taxon>
        <taxon>Orectolobiformes</taxon>
        <taxon>Hemiscylliidae</taxon>
        <taxon>Chiloscyllium</taxon>
    </lineage>
</organism>
<comment type="caution">
    <text evidence="2">The sequence shown here is derived from an EMBL/GenBank/DDBJ whole genome shotgun (WGS) entry which is preliminary data.</text>
</comment>
<dbReference type="EMBL" id="BEZZ01233635">
    <property type="protein sequence ID" value="GCC48346.1"/>
    <property type="molecule type" value="Genomic_DNA"/>
</dbReference>
<reference evidence="2 3" key="1">
    <citation type="journal article" date="2018" name="Nat. Ecol. Evol.">
        <title>Shark genomes provide insights into elasmobranch evolution and the origin of vertebrates.</title>
        <authorList>
            <person name="Hara Y"/>
            <person name="Yamaguchi K"/>
            <person name="Onimaru K"/>
            <person name="Kadota M"/>
            <person name="Koyanagi M"/>
            <person name="Keeley SD"/>
            <person name="Tatsumi K"/>
            <person name="Tanaka K"/>
            <person name="Motone F"/>
            <person name="Kageyama Y"/>
            <person name="Nozu R"/>
            <person name="Adachi N"/>
            <person name="Nishimura O"/>
            <person name="Nakagawa R"/>
            <person name="Tanegashima C"/>
            <person name="Kiyatake I"/>
            <person name="Matsumoto R"/>
            <person name="Murakumo K"/>
            <person name="Nishida K"/>
            <person name="Terakita A"/>
            <person name="Kuratani S"/>
            <person name="Sato K"/>
            <person name="Hyodo S Kuraku.S."/>
        </authorList>
    </citation>
    <scope>NUCLEOTIDE SEQUENCE [LARGE SCALE GENOMIC DNA]</scope>
</reference>
<evidence type="ECO:0000313" key="3">
    <source>
        <dbReference type="Proteomes" id="UP000287033"/>
    </source>
</evidence>
<gene>
    <name evidence="2" type="ORF">chiPu_0032314</name>
</gene>
<feature type="region of interest" description="Disordered" evidence="1">
    <location>
        <begin position="130"/>
        <end position="151"/>
    </location>
</feature>